<evidence type="ECO:0000256" key="1">
    <source>
        <dbReference type="ARBA" id="ARBA00022679"/>
    </source>
</evidence>
<dbReference type="InterPro" id="IPR001296">
    <property type="entry name" value="Glyco_trans_1"/>
</dbReference>
<sequence>MSITVHQVIGGAGPYDAITTQAVRYRKLFDAWGWSGQDTAVHIDPRVGDAFKPMRSLAPAPGDVVFAQYSAYTPGLSELLRWHDRSLVLCQNITPPEWFWAYDPLTALQCYLGRREATRVMESATVPAGASRYTAEEFGADTVIPILFEPERYGAPGPDERPGPGGLVGPPERGGEVLFVGRLCPHKRHDALIRAVALLRARHRPDATLRIVGEPVNESYGTMVQELGDQLLGDAFSWERGISQDDLADRYRRAHVLCCMSEHEGFCVPILEAFHFGLPVVGRPSGGVAEVAGDAAILTEDEDLGVIAGLLDVVLGDAELRAELRARGRARLQVYDEANTAAALKAAIERVVALTPAVGR</sequence>
<reference evidence="3 4" key="1">
    <citation type="journal article" date="2013" name="Biodegradation">
        <title>Quantitative proteomic analysis of ibuprofen-degrading Patulibacter sp. strain I11.</title>
        <authorList>
            <person name="Almeida B."/>
            <person name="Kjeldal H."/>
            <person name="Lolas I."/>
            <person name="Knudsen A.D."/>
            <person name="Carvalho G."/>
            <person name="Nielsen K.L."/>
            <person name="Barreto Crespo M.T."/>
            <person name="Stensballe A."/>
            <person name="Nielsen J.L."/>
        </authorList>
    </citation>
    <scope>NUCLEOTIDE SEQUENCE [LARGE SCALE GENOMIC DNA]</scope>
    <source>
        <strain evidence="3 4">I11</strain>
    </source>
</reference>
<gene>
    <name evidence="3" type="ORF">PAI11_16630</name>
</gene>
<dbReference type="SUPFAM" id="SSF53756">
    <property type="entry name" value="UDP-Glycosyltransferase/glycogen phosphorylase"/>
    <property type="match status" value="1"/>
</dbReference>
<dbReference type="Gene3D" id="3.40.50.2000">
    <property type="entry name" value="Glycogen Phosphorylase B"/>
    <property type="match status" value="2"/>
</dbReference>
<feature type="domain" description="Glycosyl transferase family 1" evidence="2">
    <location>
        <begin position="172"/>
        <end position="330"/>
    </location>
</feature>
<proteinExistence type="predicted"/>
<evidence type="ECO:0000259" key="2">
    <source>
        <dbReference type="Pfam" id="PF00534"/>
    </source>
</evidence>
<dbReference type="GO" id="GO:0016757">
    <property type="term" value="F:glycosyltransferase activity"/>
    <property type="evidence" value="ECO:0007669"/>
    <property type="project" value="InterPro"/>
</dbReference>
<dbReference type="EMBL" id="AGUD01000102">
    <property type="protein sequence ID" value="EHN11457.1"/>
    <property type="molecule type" value="Genomic_DNA"/>
</dbReference>
<name>H0E4D3_9ACTN</name>
<dbReference type="PANTHER" id="PTHR46401">
    <property type="entry name" value="GLYCOSYLTRANSFERASE WBBK-RELATED"/>
    <property type="match status" value="1"/>
</dbReference>
<organism evidence="3 4">
    <name type="scientific">Patulibacter medicamentivorans</name>
    <dbReference type="NCBI Taxonomy" id="1097667"/>
    <lineage>
        <taxon>Bacteria</taxon>
        <taxon>Bacillati</taxon>
        <taxon>Actinomycetota</taxon>
        <taxon>Thermoleophilia</taxon>
        <taxon>Solirubrobacterales</taxon>
        <taxon>Patulibacteraceae</taxon>
        <taxon>Patulibacter</taxon>
    </lineage>
</organism>
<dbReference type="GO" id="GO:0009103">
    <property type="term" value="P:lipopolysaccharide biosynthetic process"/>
    <property type="evidence" value="ECO:0007669"/>
    <property type="project" value="TreeGrafter"/>
</dbReference>
<accession>H0E4D3</accession>
<protein>
    <submittedName>
        <fullName evidence="3">Glycosyl transferase group 1</fullName>
    </submittedName>
</protein>
<dbReference type="PANTHER" id="PTHR46401:SF2">
    <property type="entry name" value="GLYCOSYLTRANSFERASE WBBK-RELATED"/>
    <property type="match status" value="1"/>
</dbReference>
<dbReference type="OrthoDB" id="570545at2"/>
<evidence type="ECO:0000313" key="3">
    <source>
        <dbReference type="EMBL" id="EHN11457.1"/>
    </source>
</evidence>
<keyword evidence="1 3" id="KW-0808">Transferase</keyword>
<dbReference type="AlphaFoldDB" id="H0E4D3"/>
<dbReference type="Pfam" id="PF00534">
    <property type="entry name" value="Glycos_transf_1"/>
    <property type="match status" value="1"/>
</dbReference>
<evidence type="ECO:0000313" key="4">
    <source>
        <dbReference type="Proteomes" id="UP000005143"/>
    </source>
</evidence>
<dbReference type="Proteomes" id="UP000005143">
    <property type="component" value="Unassembled WGS sequence"/>
</dbReference>
<dbReference type="RefSeq" id="WP_007573198.1">
    <property type="nucleotide sequence ID" value="NZ_AGUD01000102.1"/>
</dbReference>
<comment type="caution">
    <text evidence="3">The sequence shown here is derived from an EMBL/GenBank/DDBJ whole genome shotgun (WGS) entry which is preliminary data.</text>
</comment>
<keyword evidence="4" id="KW-1185">Reference proteome</keyword>